<dbReference type="InterPro" id="IPR029055">
    <property type="entry name" value="Ntn_hydrolases_N"/>
</dbReference>
<reference evidence="2" key="1">
    <citation type="submission" date="2020-10" db="EMBL/GenBank/DDBJ databases">
        <title>Unveiling of a novel bifunctional photoreceptor, Dualchrome1, isolated from a cosmopolitan green alga.</title>
        <authorList>
            <person name="Suzuki S."/>
            <person name="Kawachi M."/>
        </authorList>
    </citation>
    <scope>NUCLEOTIDE SEQUENCE</scope>
    <source>
        <strain evidence="2">NIES 2893</strain>
    </source>
</reference>
<sequence>MPLLCLLEICYVYALAYVLSLLIHESAHFASLVCFTRVPINAISINTQPSALCVFILTGGLSRSAAQRLHPSVRVVHSHFQLLTTPQKVVTHTVGILASFSLALWACSQADSPASCAVAAACVAVTVGSVVTDLIKPVLSVTMSNEFQCGNFGAFVLADTLDSALAAADRLAQSVKMLQAMAATTAVRGGQSGGIVTLVREGDDSRCKAVRYRHVPTKRGDVSIGLANGFRHRLRRSKAANDKGHAAFLGHTRFATSSTPSSFEAHPHVFRIDGRPTPLEETRRIFGWRRLTSDASWTKYAVERTETYITHNGDFDFYPLFGNVVSQGDIGAWLCRVLGVDAQKLPDCDSVKIAGVLELLRTQGVWALSIRLAYVQLCAARDIDDAINLILTPDDLVNTAAEADVVFGEHATRQGAECWTDEAINSLTSHLAQTAFSSKPFLQKLTASNIETAMASAALHNFLYGDLYRALSVFLAHAVGSFGLSATSTLDPNVVVLASRGQPMSLSFAPKNGAILWGSEVTAQMNAPLPKRRSTTGNATYPLHDQHDVEAAVSKFASVVTTGTNEDFENERGRGTHFADASWRGGSTSSDTLDSASLGNTNSEDDRVSFRHDMDECNGEVIELDVGKRSHAAWFTSRGRSTRFQPFPHSSGMPELWMRAMRQHGLAGSADSVPSRSLNTEFMQSADSTNVDEFNDDCIGVDVEDAPGYGTARIRHLGDAAEPSEFVSPASLIELGNNSYISQQPVVESLQRLAVPSACDLVGNDLADVPMVLNKIRESWKDSSSYNVKTARNFYAAIREAVLRKLHATSDSLSDVASERVAVDVLVTGVEVSLWVGEQFASDLQNLFPCLRVIPVSANKVIGVLSNSKGSFAMTGFSFCSVNIDLKRTIVVALSHSGQTFPTMHATHALAGLLPPDRLFVVAGSVDSKMAQAVGQYVYKGCPWKGCVFDTMAGWRPSEPCSLSVLAMHHTLTELMLYIVERTHRDRRDGGLGTTKSTRERAIEASSNRIPPSTKFRMLRNASTGRLASSSGAPDHVAIAEAITLSEENALGLRRCSDMSILFALPKIVGTSEGSATHSHLTALGRHWAEHILESPRSWILSAFYIAVTIVILQLPAAQFGLWAVTRVACSAGAERSSGDAQSFGDALSLRACGNGALEVPNLINADAKPVPRSQSAALAFGLWDLLIYALKSIDAIIYIFLPMWSALALRWYQCRAPFARMGKRTIVIADVPYVHQTLEAFASKLFSLSYSSNGLDVHGASAVDHFVHRFTHRVVRGVLILAGRPDGRLWSQMRAESWILLALRQAKCIVHPFVPSWLRPNMKRWLRPGAGLAGPCNLGFGPEVITVGHNPFIDSVALDGHVALPKHRPDFVTERLASGTFTSCGETAATSDAVAKNTAKELKHMPGPGDQLQTLKHLGQNEAKKITEGISPNPSGQFEVDRSYAIGMHALVSLHAEDMNTLAQNYAMVASLARSESISEHSVRPLFSRTGVKSSSAVGPLRMLGAFEAAAAIGSMARLSSFAERMENSVEGSAANLAKLASVVGIPGSTLQDKSGTLDRNDSGSGSWANGSIRHQRSLRHPSLEHSETFLNFGSGVVMQSADAQTESSQLPILREGVKVDDVPKSSTDAPNLLELFSEAGACETWWENRIASMERLLSHMVLLHAMAWHTSTNAWPVTFETWRSQSQLRVATTAAPVSASDVSSEWR</sequence>
<name>A0A830HBQ7_9CHLO</name>
<evidence type="ECO:0000256" key="1">
    <source>
        <dbReference type="SAM" id="MobiDB-lite"/>
    </source>
</evidence>
<feature type="region of interest" description="Disordered" evidence="1">
    <location>
        <begin position="1552"/>
        <end position="1572"/>
    </location>
</feature>
<feature type="region of interest" description="Disordered" evidence="1">
    <location>
        <begin position="566"/>
        <end position="607"/>
    </location>
</feature>
<evidence type="ECO:0000313" key="2">
    <source>
        <dbReference type="EMBL" id="GHP03923.1"/>
    </source>
</evidence>
<dbReference type="Proteomes" id="UP000660262">
    <property type="component" value="Unassembled WGS sequence"/>
</dbReference>
<feature type="compositionally biased region" description="Low complexity" evidence="1">
    <location>
        <begin position="585"/>
        <end position="598"/>
    </location>
</feature>
<dbReference type="OrthoDB" id="533167at2759"/>
<comment type="caution">
    <text evidence="2">The sequence shown here is derived from an EMBL/GenBank/DDBJ whole genome shotgun (WGS) entry which is preliminary data.</text>
</comment>
<dbReference type="Gene3D" id="3.60.20.10">
    <property type="entry name" value="Glutamine Phosphoribosylpyrophosphate, subunit 1, domain 1"/>
    <property type="match status" value="1"/>
</dbReference>
<protein>
    <recommendedName>
        <fullName evidence="4">Glutamine amidotransferase type-2 domain-containing protein</fullName>
    </recommendedName>
</protein>
<gene>
    <name evidence="2" type="ORF">PPROV_000267700</name>
</gene>
<organism evidence="2 3">
    <name type="scientific">Pycnococcus provasolii</name>
    <dbReference type="NCBI Taxonomy" id="41880"/>
    <lineage>
        <taxon>Eukaryota</taxon>
        <taxon>Viridiplantae</taxon>
        <taxon>Chlorophyta</taxon>
        <taxon>Pseudoscourfieldiophyceae</taxon>
        <taxon>Pseudoscourfieldiales</taxon>
        <taxon>Pycnococcaceae</taxon>
        <taxon>Pycnococcus</taxon>
    </lineage>
</organism>
<evidence type="ECO:0008006" key="4">
    <source>
        <dbReference type="Google" id="ProtNLM"/>
    </source>
</evidence>
<evidence type="ECO:0000313" key="3">
    <source>
        <dbReference type="Proteomes" id="UP000660262"/>
    </source>
</evidence>
<proteinExistence type="predicted"/>
<accession>A0A830HBQ7</accession>
<keyword evidence="3" id="KW-1185">Reference proteome</keyword>
<dbReference type="EMBL" id="BNJQ01000006">
    <property type="protein sequence ID" value="GHP03923.1"/>
    <property type="molecule type" value="Genomic_DNA"/>
</dbReference>